<name>A0A7L4ZRX1_9BACT</name>
<dbReference type="AlphaFoldDB" id="A0A7L4ZRX1"/>
<evidence type="ECO:0000313" key="1">
    <source>
        <dbReference type="EMBL" id="KAA9327691.1"/>
    </source>
</evidence>
<keyword evidence="2" id="KW-1185">Reference proteome</keyword>
<sequence length="68" mass="7707">MYKNVLENITGIEIYPLISFAIFFLFFLSLLVYVCIVSRQHIQAMKQMPLLDDDHAALQAQTEGGALC</sequence>
<organism evidence="1 2">
    <name type="scientific">Hymenobacter busanensis</name>
    <dbReference type="NCBI Taxonomy" id="2607656"/>
    <lineage>
        <taxon>Bacteria</taxon>
        <taxon>Pseudomonadati</taxon>
        <taxon>Bacteroidota</taxon>
        <taxon>Cytophagia</taxon>
        <taxon>Cytophagales</taxon>
        <taxon>Hymenobacteraceae</taxon>
        <taxon>Hymenobacter</taxon>
    </lineage>
</organism>
<reference evidence="1 2" key="1">
    <citation type="submission" date="2019-09" db="EMBL/GenBank/DDBJ databases">
        <title>Genome sequence of Hymenobacter sp. M3.</title>
        <authorList>
            <person name="Srinivasan S."/>
        </authorList>
    </citation>
    <scope>NUCLEOTIDE SEQUENCE [LARGE SCALE GENOMIC DNA]</scope>
    <source>
        <strain evidence="1 2">M3</strain>
    </source>
</reference>
<accession>A0A7L4ZRX1</accession>
<dbReference type="EMBL" id="VTWU01000006">
    <property type="protein sequence ID" value="KAA9327691.1"/>
    <property type="molecule type" value="Genomic_DNA"/>
</dbReference>
<evidence type="ECO:0000313" key="2">
    <source>
        <dbReference type="Proteomes" id="UP000326380"/>
    </source>
</evidence>
<protein>
    <submittedName>
        <fullName evidence="1">Uncharacterized protein</fullName>
    </submittedName>
</protein>
<dbReference type="RefSeq" id="WP_151080139.1">
    <property type="nucleotide sequence ID" value="NZ_CP047647.1"/>
</dbReference>
<gene>
    <name evidence="1" type="ORF">F0P96_17085</name>
</gene>
<proteinExistence type="predicted"/>
<dbReference type="Proteomes" id="UP000326380">
    <property type="component" value="Unassembled WGS sequence"/>
</dbReference>
<comment type="caution">
    <text evidence="1">The sequence shown here is derived from an EMBL/GenBank/DDBJ whole genome shotgun (WGS) entry which is preliminary data.</text>
</comment>